<dbReference type="Gene3D" id="3.30.70.1070">
    <property type="entry name" value="Sporulation related repeat"/>
    <property type="match status" value="1"/>
</dbReference>
<sequence length="257" mass="28299">MRAFCLLLLLVNALYFIWSQVIDVQVSSLDRVPIRIAAPPPRIVLAKEAQNEPAEQPQPAEEEERVADLRDITPPQVAPLESPTTVQRPPSAPEQTTREDALTCSSVGPFADLGQASQAQATLRSLGFAPRQRVEQGELWTGYWVSVRDLATREAAEDALKTLNANGITDVYLMPGSDPPNVLSLGVFSDYQRAQRRSEEVKAIGLNPQISDRKRAGSVFWIDVDLKEPGQTIDTSVFQVGQSRILRLELRGCPQSG</sequence>
<name>A0A829YN55_9GAMM</name>
<dbReference type="Proteomes" id="UP000445000">
    <property type="component" value="Unassembled WGS sequence"/>
</dbReference>
<comment type="caution">
    <text evidence="3">The sequence shown here is derived from an EMBL/GenBank/DDBJ whole genome shotgun (WGS) entry which is preliminary data.</text>
</comment>
<evidence type="ECO:0000259" key="2">
    <source>
        <dbReference type="PROSITE" id="PS51724"/>
    </source>
</evidence>
<reference evidence="4" key="1">
    <citation type="submission" date="2020-01" db="EMBL/GenBank/DDBJ databases">
        <title>'Steroidobacter agaridevorans' sp. nov., agar-degrading bacteria isolated from rhizosphere soils.</title>
        <authorList>
            <person name="Ikenaga M."/>
            <person name="Kataoka M."/>
            <person name="Murouchi A."/>
            <person name="Katsuragi S."/>
            <person name="Sakai M."/>
        </authorList>
    </citation>
    <scope>NUCLEOTIDE SEQUENCE [LARGE SCALE GENOMIC DNA]</scope>
    <source>
        <strain evidence="4">YU21-B</strain>
    </source>
</reference>
<evidence type="ECO:0000313" key="3">
    <source>
        <dbReference type="EMBL" id="GFE83926.1"/>
    </source>
</evidence>
<dbReference type="SUPFAM" id="SSF110997">
    <property type="entry name" value="Sporulation related repeat"/>
    <property type="match status" value="1"/>
</dbReference>
<protein>
    <recommendedName>
        <fullName evidence="2">SPOR domain-containing protein</fullName>
    </recommendedName>
</protein>
<dbReference type="AlphaFoldDB" id="A0A829YN55"/>
<dbReference type="Pfam" id="PF05036">
    <property type="entry name" value="SPOR"/>
    <property type="match status" value="1"/>
</dbReference>
<dbReference type="PROSITE" id="PS51724">
    <property type="entry name" value="SPOR"/>
    <property type="match status" value="1"/>
</dbReference>
<dbReference type="InterPro" id="IPR007730">
    <property type="entry name" value="SPOR-like_dom"/>
</dbReference>
<accession>A0A829YN55</accession>
<organism evidence="3 4">
    <name type="scientific">Steroidobacter agaridevorans</name>
    <dbReference type="NCBI Taxonomy" id="2695856"/>
    <lineage>
        <taxon>Bacteria</taxon>
        <taxon>Pseudomonadati</taxon>
        <taxon>Pseudomonadota</taxon>
        <taxon>Gammaproteobacteria</taxon>
        <taxon>Steroidobacterales</taxon>
        <taxon>Steroidobacteraceae</taxon>
        <taxon>Steroidobacter</taxon>
    </lineage>
</organism>
<dbReference type="RefSeq" id="WP_161815538.1">
    <property type="nucleotide sequence ID" value="NZ_BLJN01000007.1"/>
</dbReference>
<dbReference type="EMBL" id="BLJN01000007">
    <property type="protein sequence ID" value="GFE83926.1"/>
    <property type="molecule type" value="Genomic_DNA"/>
</dbReference>
<proteinExistence type="predicted"/>
<dbReference type="InterPro" id="IPR036680">
    <property type="entry name" value="SPOR-like_sf"/>
</dbReference>
<keyword evidence="4" id="KW-1185">Reference proteome</keyword>
<feature type="region of interest" description="Disordered" evidence="1">
    <location>
        <begin position="49"/>
        <end position="100"/>
    </location>
</feature>
<evidence type="ECO:0000256" key="1">
    <source>
        <dbReference type="SAM" id="MobiDB-lite"/>
    </source>
</evidence>
<evidence type="ECO:0000313" key="4">
    <source>
        <dbReference type="Proteomes" id="UP000445000"/>
    </source>
</evidence>
<gene>
    <name evidence="3" type="ORF">GCM10011487_59260</name>
</gene>
<dbReference type="GO" id="GO:0042834">
    <property type="term" value="F:peptidoglycan binding"/>
    <property type="evidence" value="ECO:0007669"/>
    <property type="project" value="InterPro"/>
</dbReference>
<feature type="domain" description="SPOR" evidence="2">
    <location>
        <begin position="97"/>
        <end position="176"/>
    </location>
</feature>